<dbReference type="RefSeq" id="WP_133736389.1">
    <property type="nucleotide sequence ID" value="NZ_SOAX01000004.1"/>
</dbReference>
<comment type="caution">
    <text evidence="2">The sequence shown here is derived from an EMBL/GenBank/DDBJ whole genome shotgun (WGS) entry which is preliminary data.</text>
</comment>
<keyword evidence="2" id="KW-0645">Protease</keyword>
<dbReference type="GO" id="GO:0008233">
    <property type="term" value="F:peptidase activity"/>
    <property type="evidence" value="ECO:0007669"/>
    <property type="project" value="UniProtKB-KW"/>
</dbReference>
<dbReference type="InterPro" id="IPR012340">
    <property type="entry name" value="NA-bd_OB-fold"/>
</dbReference>
<dbReference type="Gene3D" id="2.40.50.140">
    <property type="entry name" value="Nucleic acid-binding proteins"/>
    <property type="match status" value="1"/>
</dbReference>
<proteinExistence type="predicted"/>
<keyword evidence="1" id="KW-0472">Membrane</keyword>
<evidence type="ECO:0000256" key="1">
    <source>
        <dbReference type="SAM" id="Phobius"/>
    </source>
</evidence>
<keyword evidence="3" id="KW-1185">Reference proteome</keyword>
<keyword evidence="1" id="KW-1133">Transmembrane helix</keyword>
<name>A0A4R7JSQ2_9GAMM</name>
<reference evidence="2 3" key="1">
    <citation type="submission" date="2019-03" db="EMBL/GenBank/DDBJ databases">
        <title>Genomic Encyclopedia of Type Strains, Phase IV (KMG-IV): sequencing the most valuable type-strain genomes for metagenomic binning, comparative biology and taxonomic classification.</title>
        <authorList>
            <person name="Goeker M."/>
        </authorList>
    </citation>
    <scope>NUCLEOTIDE SEQUENCE [LARGE SCALE GENOMIC DNA]</scope>
    <source>
        <strain evidence="2 3">DSM 15505</strain>
    </source>
</reference>
<evidence type="ECO:0000313" key="3">
    <source>
        <dbReference type="Proteomes" id="UP000295830"/>
    </source>
</evidence>
<keyword evidence="2" id="KW-0378">Hydrolase</keyword>
<feature type="transmembrane region" description="Helical" evidence="1">
    <location>
        <begin position="47"/>
        <end position="69"/>
    </location>
</feature>
<keyword evidence="1" id="KW-0812">Transmembrane</keyword>
<dbReference type="OrthoDB" id="5784805at2"/>
<dbReference type="AlphaFoldDB" id="A0A4R7JSQ2"/>
<organism evidence="2 3">
    <name type="scientific">Halospina denitrificans</name>
    <dbReference type="NCBI Taxonomy" id="332522"/>
    <lineage>
        <taxon>Bacteria</taxon>
        <taxon>Pseudomonadati</taxon>
        <taxon>Pseudomonadota</taxon>
        <taxon>Gammaproteobacteria</taxon>
        <taxon>Halospina</taxon>
    </lineage>
</organism>
<accession>A0A4R7JSQ2</accession>
<dbReference type="GO" id="GO:0006508">
    <property type="term" value="P:proteolysis"/>
    <property type="evidence" value="ECO:0007669"/>
    <property type="project" value="UniProtKB-KW"/>
</dbReference>
<gene>
    <name evidence="2" type="ORF">DES49_2153</name>
</gene>
<protein>
    <submittedName>
        <fullName evidence="2">Membrane protein implicated in regulation of membrane protease activity</fullName>
    </submittedName>
</protein>
<evidence type="ECO:0000313" key="2">
    <source>
        <dbReference type="EMBL" id="TDT40387.1"/>
    </source>
</evidence>
<sequence>MAVWQIWLLLAIVLATLELTGAHFIMLAMAASALVVALVTLLGVPSLTAQVLIFMGAALVLTPGFVIWFRRHFQGRQSRTGLVGESGYGERTVEVEKHGHRIGVALEGNWFPARLKNGDSPEPGERVRVIGFKGITAIVATEAEGDQS</sequence>
<dbReference type="Proteomes" id="UP000295830">
    <property type="component" value="Unassembled WGS sequence"/>
</dbReference>
<dbReference type="EMBL" id="SOAX01000004">
    <property type="protein sequence ID" value="TDT40387.1"/>
    <property type="molecule type" value="Genomic_DNA"/>
</dbReference>